<evidence type="ECO:0000313" key="2">
    <source>
        <dbReference type="Proteomes" id="UP001239111"/>
    </source>
</evidence>
<comment type="caution">
    <text evidence="1">The sequence shown here is derived from an EMBL/GenBank/DDBJ whole genome shotgun (WGS) entry which is preliminary data.</text>
</comment>
<dbReference type="Proteomes" id="UP001239111">
    <property type="component" value="Chromosome 4"/>
</dbReference>
<sequence>MARQDFLAVVLDVERTLREAGNPKFLKWLQDPRYKDPKSLKFAELQASYTLTVSLLGSKWLRTIVDAISGCPLAVKLAAKVYLRRHNNFMAENYGPLALFTLYTNYAKVTSTAVKAAAAATKAAAVRAAASAAMTRAKIAEDISIAAAARAAEAAGAERAAADIEAKVVATVFPNLATSESSVAGVITTETVTTVVVHSPPRQSPLPPRKRKWLRIDQGTRGGGCLQHRSANIDAIDADTLPAETPHSPPKKVRSENDDEKDNEEETVTATAEPVNLPLLGACDPPRTGPIASTPKKGCNEVPEPTDLDLSGLSIGEPMLTGEYEQLIKELSFSEFLREYGVENLPESQPLVWSRLQLDNEQQQSEQEPEPEQILQQRQEPEPERMLQQDFHPFFSSDDGDHNNVGVNQVGYGAVPNESRIRVNNETVRFVRRFNAFARDFNVDFLPAPPGIDEIEWLRGALEEIHRVILDKCEEDEDYYIGVKMSSDTFVHGQGWLPVRHKRLFSTYDLWRVFGGIAQSNREAFCVDDSLILTATYFKLPRGRGFNLKKIRRALKVQSLVKIRNNDGLCLPRSLACALVYMKDQNTKSWDKEWRQIYRNESPRDPQKAAALKLCEAAGINVTDAGCGMDHLDIFQEYFYRESTVIVVYSKGTVGDGVGPIYDGRILFEALGKKWTNRVNLSFDENEKHFDLILDLYGVRNHKDTRRYYCERCNLGFCEPFRHRNCPEFCDSCHARPECKSDGNAISCRDCRREFVNQQCFERHRSVGSYSFCQSDQAKKTICEQVKYCTDCRCLWYKARGRVHSCDEIFCKSCKSRHSPNHLCHIRARASKSTTTTPSETHGVSQCKPKNLFVFYDFEATQNTVYRQVGESYEYIHKVDLCVAQSCCDACLHIDDMSYICNFCGPRQRTMSSENPVAELLDFVLRKQTDFERITAICHNSRSYDGQFILRELYDHHIVKGSDKTPEVIANGRKIVCLTFGKVRFIDSLSYLPMKLADLSAAFDLPVQKGYFPHKFNTLENMNHNGEWPKADDYCPESMSPDENAKFFAWYETVKSGTFNMREELKTYCTADVTLLRQASLRFREIFMEATNVCPFTEAITIAGACAAAFRTTFMTDETIGIIPNGGYVRADRQSRKAIEWLLWMEREYPGIKHAANGREHRLFNRIPVDGFLAREGQPDLVLQFHDAEVQDETTTGLFVRYVDAFLKIKQEASGWPKGCDDEESKQAYLDHYLRHEGIALDRNKIAKNAGLRSTAKLALVSLWGKYGQRGNLPKTEIISTPQKLLNLLRHPEKEVGDVMLINDDAVCAVWKYKDFSATQAPNTNVVIAAYTTAQARLELYKVLERLGERVLYYDTDSVIFLSVPGSYEPETGTLLGQLTDELEGYGPGSYITEFVSGGPKFYAYRVINDNGETFDVCKVKGIRLNYQNSRKINFESVKKLIEKSTLQNDDQLPERDLFDYIDDDEHDFDGQEANETEPASSITRSSTF</sequence>
<proteinExistence type="predicted"/>
<keyword evidence="2" id="KW-1185">Reference proteome</keyword>
<gene>
    <name evidence="1" type="ORF">QAD02_006412</name>
</gene>
<organism evidence="1 2">
    <name type="scientific">Eretmocerus hayati</name>
    <dbReference type="NCBI Taxonomy" id="131215"/>
    <lineage>
        <taxon>Eukaryota</taxon>
        <taxon>Metazoa</taxon>
        <taxon>Ecdysozoa</taxon>
        <taxon>Arthropoda</taxon>
        <taxon>Hexapoda</taxon>
        <taxon>Insecta</taxon>
        <taxon>Pterygota</taxon>
        <taxon>Neoptera</taxon>
        <taxon>Endopterygota</taxon>
        <taxon>Hymenoptera</taxon>
        <taxon>Apocrita</taxon>
        <taxon>Proctotrupomorpha</taxon>
        <taxon>Chalcidoidea</taxon>
        <taxon>Aphelinidae</taxon>
        <taxon>Aphelininae</taxon>
        <taxon>Eretmocerus</taxon>
    </lineage>
</organism>
<reference evidence="1" key="1">
    <citation type="submission" date="2023-04" db="EMBL/GenBank/DDBJ databases">
        <title>A chromosome-level genome assembly of the parasitoid wasp Eretmocerus hayati.</title>
        <authorList>
            <person name="Zhong Y."/>
            <person name="Liu S."/>
            <person name="Liu Y."/>
        </authorList>
    </citation>
    <scope>NUCLEOTIDE SEQUENCE</scope>
    <source>
        <strain evidence="1">ZJU_SS_LIU_2023</strain>
    </source>
</reference>
<accession>A0ACC2N0T1</accession>
<dbReference type="EMBL" id="CM056744">
    <property type="protein sequence ID" value="KAJ8664750.1"/>
    <property type="molecule type" value="Genomic_DNA"/>
</dbReference>
<evidence type="ECO:0000313" key="1">
    <source>
        <dbReference type="EMBL" id="KAJ8664750.1"/>
    </source>
</evidence>
<name>A0ACC2N0T1_9HYME</name>
<protein>
    <submittedName>
        <fullName evidence="1">Uncharacterized protein</fullName>
    </submittedName>
</protein>